<feature type="compositionally biased region" description="Low complexity" evidence="1">
    <location>
        <begin position="1515"/>
        <end position="1525"/>
    </location>
</feature>
<sequence>MEEVDEVGEVDFPFDLSEWMVVDDDDEGGDESPETNTEKIEEELQKKYSPEAKKAAGVTGVSKNSLSQPGDKNATSTGLPQKDPGPASKSKASTPSKVSTKAPPAKKVASEPSSAGPKQNTAGKPSISKPLQPKKTPVTSGKGKTAQPSQQVKSNAAVGISKVTESVKAPSGGKGSPGVGTPQKALPAQKKSGVSAEVRNQAKGENKGPVKPVVKSLPAASSKTPEADRSNDTTDKIPAKVQNSESRMSTNVPSSSNETPKKSLAQTKQTVTNDKAKKSLTLTSSATSGQPSQSMAPSANLKKAKSSTNKSNPEVPKDKSQSPGKSSGSTPDHRQTVPKSSASGPKKAPGNAPVTAAPSATSTTASSALSAASAKSPHSTIKVGLSGRNAGKYLHKGTDSLTAINESAPGQLSKTVSKSNTSAKAPLKTAAPSTPSGRGRIDSAENDPSSSLADLMTSVEEYEDRGGGAFDLDVEDVSDTELPVIPSSTVGKTEKPGKTLKSKRASSAEKDGPQPKKLKTSSSAGSAVTLDSSKVSLAKNMPDGNAVVKTASNIPLVKGQSDVTPRKETSNAVRGNPTETNAKNLPVASKASGPKVMGAKTGKRIIRRFHRTTQTVSKTSKNKMLQCLIRIPSLDARAVQTRTTGSQVIAVESQSVWETELLPDYSFTLDVFKAVGTFDVTKQTSRLSFASFKHGISFGPVLSADLDKSSFRDEILKKADSYSVSFIEKDAGVVDLFFYDMETFVNMTTQLRRTRIGSRYLVVTFCAQEEKKNSTSDGLGKMNKATVVFDQNFSSTTFLSYMKAAVWNKPKVEENLSMYNIPEGISTEFVKTVMPDAITVELDVGNPDKSRLNVGLSRKTGCDQMRHLFSQVYLDDQKVLMLSGMTHSGETPELKELLAKKKKQSGSVEAEKEIVGRTRDIFSTEAPIPQTGERIDIILHVDDESNVSKILAGQANTWKGPSVATQVRQILQVQANELASAALSDVSEDLSDISETSDIGDSPSPLKRKTATFRKSSLPEAYRPRPSERLEDSPHRSRTSVSKSVASTEDRRRDRYLTDQRDSHSQRSSNYSKQLHKKEESFRVERRYDGYDWGQNERKGGSRDGSQRDFYASEGKRGGDSRDAYSRYDATNEERRTTQARDERRGDVGPDRDRYEIAKDYGRREREEPKRAAESSRDILRRERIEIERMEKEKNATRGGQKSQSGSEDRSQEARERSKQEAKQEEEDRLARAIKATLGYSVQEEKKWGGSQGDRQRERSPLGRRTVARGRSTSPSRARRPAESSGTSRRLSRSPGTTREQRHRKSLSPRPRRRSQSPYKKGRSALSPISIGDDDDNVDLRRGMWLSQPPSAMSGSWKQDSSKGTTHPKSSLKSNPTESEKLLQRLQESRSSKHLQPEDKAMLTALVKHMVSRAQKPSQSSQAAGDKTPTAQFIPGFHDPARFAKKLRDQLSSGDTAGALGRSSGRKGVTKEDLEPKTTGVVGGAGSLYGSSSLGDSFRSGKSIPPPIPPPIAPPLLSSSSSAQPAEKEAERVSCLETLANQLAVEILQHMSQPSSVVPATSTGPPPIMAGAAAMHRLAATVSTASAPPPHASSAPPPMLTGAPPPSMSGPPPTLSGPPPPIAGPPPPFGMPPAMAPGMHMHFMPDPMMALPPDLSQPPPPMWQHPPPGFPF</sequence>
<feature type="compositionally biased region" description="Low complexity" evidence="1">
    <location>
        <begin position="86"/>
        <end position="102"/>
    </location>
</feature>
<accession>A0ABM0K4G0</accession>
<feature type="compositionally biased region" description="Pro residues" evidence="1">
    <location>
        <begin position="1655"/>
        <end position="1672"/>
    </location>
</feature>
<feature type="compositionally biased region" description="Polar residues" evidence="1">
    <location>
        <begin position="399"/>
        <end position="423"/>
    </location>
</feature>
<feature type="compositionally biased region" description="Low complexity" evidence="1">
    <location>
        <begin position="352"/>
        <end position="379"/>
    </location>
</feature>
<feature type="compositionally biased region" description="Basic and acidic residues" evidence="1">
    <location>
        <begin position="1114"/>
        <end position="1196"/>
    </location>
</feature>
<evidence type="ECO:0000313" key="2">
    <source>
        <dbReference type="Proteomes" id="UP000694888"/>
    </source>
</evidence>
<feature type="compositionally biased region" description="Basic and acidic residues" evidence="1">
    <location>
        <begin position="1378"/>
        <end position="1401"/>
    </location>
</feature>
<feature type="compositionally biased region" description="Polar residues" evidence="1">
    <location>
        <begin position="241"/>
        <end position="273"/>
    </location>
</feature>
<evidence type="ECO:0000313" key="6">
    <source>
        <dbReference type="RefSeq" id="XP_005108520.1"/>
    </source>
</evidence>
<dbReference type="RefSeq" id="XP_005108518.1">
    <property type="nucleotide sequence ID" value="XM_005108461.3"/>
</dbReference>
<dbReference type="Proteomes" id="UP000694888">
    <property type="component" value="Unplaced"/>
</dbReference>
<feature type="compositionally biased region" description="Basic and acidic residues" evidence="1">
    <location>
        <begin position="1243"/>
        <end position="1261"/>
    </location>
</feature>
<organism evidence="2 4">
    <name type="scientific">Aplysia californica</name>
    <name type="common">California sea hare</name>
    <dbReference type="NCBI Taxonomy" id="6500"/>
    <lineage>
        <taxon>Eukaryota</taxon>
        <taxon>Metazoa</taxon>
        <taxon>Spiralia</taxon>
        <taxon>Lophotrochozoa</taxon>
        <taxon>Mollusca</taxon>
        <taxon>Gastropoda</taxon>
        <taxon>Heterobranchia</taxon>
        <taxon>Euthyneura</taxon>
        <taxon>Tectipleura</taxon>
        <taxon>Aplysiida</taxon>
        <taxon>Aplysioidea</taxon>
        <taxon>Aplysiidae</taxon>
        <taxon>Aplysia</taxon>
    </lineage>
</organism>
<feature type="compositionally biased region" description="Low complexity" evidence="1">
    <location>
        <begin position="1636"/>
        <end position="1654"/>
    </location>
</feature>
<feature type="compositionally biased region" description="Basic residues" evidence="1">
    <location>
        <begin position="1301"/>
        <end position="1323"/>
    </location>
</feature>
<feature type="region of interest" description="Disordered" evidence="1">
    <location>
        <begin position="992"/>
        <end position="1436"/>
    </location>
</feature>
<feature type="compositionally biased region" description="Basic and acidic residues" evidence="1">
    <location>
        <begin position="1077"/>
        <end position="1107"/>
    </location>
</feature>
<feature type="region of interest" description="Disordered" evidence="1">
    <location>
        <begin position="1"/>
        <end position="528"/>
    </location>
</feature>
<feature type="compositionally biased region" description="Low complexity" evidence="1">
    <location>
        <begin position="279"/>
        <end position="288"/>
    </location>
</feature>
<feature type="region of interest" description="Disordered" evidence="1">
    <location>
        <begin position="560"/>
        <end position="598"/>
    </location>
</feature>
<dbReference type="RefSeq" id="XP_005108517.1">
    <property type="nucleotide sequence ID" value="XM_005108460.3"/>
</dbReference>
<proteinExistence type="predicted"/>
<feature type="compositionally biased region" description="Basic and acidic residues" evidence="1">
    <location>
        <begin position="1022"/>
        <end position="1035"/>
    </location>
</feature>
<dbReference type="GeneID" id="101863216"/>
<feature type="compositionally biased region" description="Polar residues" evidence="1">
    <location>
        <begin position="111"/>
        <end position="123"/>
    </location>
</feature>
<feature type="compositionally biased region" description="Acidic residues" evidence="1">
    <location>
        <begin position="21"/>
        <end position="33"/>
    </location>
</feature>
<dbReference type="RefSeq" id="XP_005108519.1">
    <property type="nucleotide sequence ID" value="XM_005108462.3"/>
</dbReference>
<feature type="region of interest" description="Disordered" evidence="1">
    <location>
        <begin position="1452"/>
        <end position="1530"/>
    </location>
</feature>
<feature type="compositionally biased region" description="Low complexity" evidence="1">
    <location>
        <begin position="1488"/>
        <end position="1497"/>
    </location>
</feature>
<feature type="compositionally biased region" description="Polar residues" evidence="1">
    <location>
        <begin position="570"/>
        <end position="583"/>
    </location>
</feature>
<reference evidence="3 4" key="1">
    <citation type="submission" date="2025-05" db="UniProtKB">
        <authorList>
            <consortium name="RefSeq"/>
        </authorList>
    </citation>
    <scope>IDENTIFICATION</scope>
</reference>
<gene>
    <name evidence="3 4 5 6 7" type="primary">LOC101863216</name>
</gene>
<protein>
    <submittedName>
        <fullName evidence="3 4">Uncharacterized protein LOC101863216</fullName>
    </submittedName>
</protein>
<dbReference type="RefSeq" id="XP_005108520.1">
    <property type="nucleotide sequence ID" value="XM_005108463.1"/>
</dbReference>
<evidence type="ECO:0000313" key="5">
    <source>
        <dbReference type="RefSeq" id="XP_005108519.1"/>
    </source>
</evidence>
<evidence type="ECO:0000256" key="1">
    <source>
        <dbReference type="SAM" id="MobiDB-lite"/>
    </source>
</evidence>
<feature type="compositionally biased region" description="Basic and acidic residues" evidence="1">
    <location>
        <begin position="1207"/>
        <end position="1223"/>
    </location>
</feature>
<name>A0ABM0K4G0_APLCA</name>
<evidence type="ECO:0000313" key="3">
    <source>
        <dbReference type="RefSeq" id="XP_005108517.1"/>
    </source>
</evidence>
<feature type="compositionally biased region" description="Pro residues" evidence="1">
    <location>
        <begin position="1587"/>
        <end position="1635"/>
    </location>
</feature>
<feature type="compositionally biased region" description="Polar residues" evidence="1">
    <location>
        <begin position="61"/>
        <end position="79"/>
    </location>
</feature>
<evidence type="ECO:0000313" key="4">
    <source>
        <dbReference type="RefSeq" id="XP_005108518.1"/>
    </source>
</evidence>
<feature type="compositionally biased region" description="Polar residues" evidence="1">
    <location>
        <begin position="321"/>
        <end position="330"/>
    </location>
</feature>
<evidence type="ECO:0000313" key="7">
    <source>
        <dbReference type="RefSeq" id="XP_035828324.1"/>
    </source>
</evidence>
<keyword evidence="2" id="KW-1185">Reference proteome</keyword>
<feature type="region of interest" description="Disordered" evidence="1">
    <location>
        <begin position="1582"/>
        <end position="1672"/>
    </location>
</feature>
<feature type="compositionally biased region" description="Basic and acidic residues" evidence="1">
    <location>
        <begin position="36"/>
        <end position="54"/>
    </location>
</feature>
<feature type="compositionally biased region" description="Pro residues" evidence="1">
    <location>
        <begin position="1504"/>
        <end position="1514"/>
    </location>
</feature>
<feature type="compositionally biased region" description="Basic and acidic residues" evidence="1">
    <location>
        <begin position="1048"/>
        <end position="1065"/>
    </location>
</feature>
<dbReference type="RefSeq" id="XP_035828324.1">
    <property type="nucleotide sequence ID" value="XM_035972431.1"/>
</dbReference>
<feature type="compositionally biased region" description="Basic and acidic residues" evidence="1">
    <location>
        <begin position="225"/>
        <end position="238"/>
    </location>
</feature>
<feature type="compositionally biased region" description="Polar residues" evidence="1">
    <location>
        <begin position="1348"/>
        <end position="1377"/>
    </location>
</feature>